<feature type="region of interest" description="Disordered" evidence="1">
    <location>
        <begin position="361"/>
        <end position="380"/>
    </location>
</feature>
<name>A0A6D2J2Q6_9BRAS</name>
<organism evidence="3 4">
    <name type="scientific">Microthlaspi erraticum</name>
    <dbReference type="NCBI Taxonomy" id="1685480"/>
    <lineage>
        <taxon>Eukaryota</taxon>
        <taxon>Viridiplantae</taxon>
        <taxon>Streptophyta</taxon>
        <taxon>Embryophyta</taxon>
        <taxon>Tracheophyta</taxon>
        <taxon>Spermatophyta</taxon>
        <taxon>Magnoliopsida</taxon>
        <taxon>eudicotyledons</taxon>
        <taxon>Gunneridae</taxon>
        <taxon>Pentapetalae</taxon>
        <taxon>rosids</taxon>
        <taxon>malvids</taxon>
        <taxon>Brassicales</taxon>
        <taxon>Brassicaceae</taxon>
        <taxon>Coluteocarpeae</taxon>
        <taxon>Microthlaspi</taxon>
    </lineage>
</organism>
<feature type="domain" description="Retrotransposon gag" evidence="2">
    <location>
        <begin position="140"/>
        <end position="216"/>
    </location>
</feature>
<evidence type="ECO:0000259" key="2">
    <source>
        <dbReference type="Pfam" id="PF03732"/>
    </source>
</evidence>
<dbReference type="AlphaFoldDB" id="A0A6D2J2Q6"/>
<sequence length="704" mass="80067">MRTRSSRSTEDLVELDFTTGRKRVQRSQRVQEEPEVLVADTMDVPEGNGNPLGNGLGRARQTRPIGQGDAPNRHQQRQGIVPPPVQNHNFEIKLGMINLVQNKMFHGLPSEDPIDHLDEFDRLCDLTKINGVSEDAIKLRLFPMSLADKAHQWEKSLPHGTITTWDECKKAFLAKFFSTGRTAKLRGEISSFIQRNNETFAEAWERFKGYREMLDTASNGNFLNQDVDDGWQLVENMAISTECYGDNYDSRLELDRTRSSWSQMRKDMLALSKKGRSNNIQALKKENHLWSHIPGRAYNNPHRSNQQGHLQVSTRIHQCHTQTKPRLGYEGYAPTTPYKGKPKCIILFTTRVCPSSYTKKWATIPSRGSPPQIAVDIDDEEGEDLVEYADSRHRTRSSWNKTLNQNSIELEKPRLQDKPELDRAEKRTDKASSSQPAKPVAKKKDTPAGPPPYKPPLPFPGRFKKQLLEAHKAKFDELMRQLELKLPFIDALMLIPPYQKFLKDAVQQRTREAQGMVVLTRECSAIIQRKVISDKKEDPGSFTLPCMLGPLSFKNSLCDLGSSVSLMPLSVAKRLGYHKYQACGISLVLADRSIRLPTGMLEDLPLRIGNVEIPTDFIVLEMDEEPTDPLILGRPFLATARAMIDVCEGTIELNLGKDLRMKFDIKDTMRKPTIEGQLFYVEEMDQLADELLEELSTEDPYKLL</sequence>
<dbReference type="PANTHER" id="PTHR33067">
    <property type="entry name" value="RNA-DIRECTED DNA POLYMERASE-RELATED"/>
    <property type="match status" value="1"/>
</dbReference>
<evidence type="ECO:0000313" key="3">
    <source>
        <dbReference type="EMBL" id="CAA7033809.1"/>
    </source>
</evidence>
<comment type="caution">
    <text evidence="3">The sequence shown here is derived from an EMBL/GenBank/DDBJ whole genome shotgun (WGS) entry which is preliminary data.</text>
</comment>
<proteinExistence type="predicted"/>
<dbReference type="PANTHER" id="PTHR33067:SF9">
    <property type="entry name" value="RNA-DIRECTED DNA POLYMERASE"/>
    <property type="match status" value="1"/>
</dbReference>
<feature type="compositionally biased region" description="Polar residues" evidence="1">
    <location>
        <begin position="397"/>
        <end position="408"/>
    </location>
</feature>
<evidence type="ECO:0000313" key="4">
    <source>
        <dbReference type="Proteomes" id="UP000467841"/>
    </source>
</evidence>
<dbReference type="Proteomes" id="UP000467841">
    <property type="component" value="Unassembled WGS sequence"/>
</dbReference>
<keyword evidence="4" id="KW-1185">Reference proteome</keyword>
<feature type="region of interest" description="Disordered" evidence="1">
    <location>
        <begin position="389"/>
        <end position="461"/>
    </location>
</feature>
<dbReference type="CDD" id="cd00303">
    <property type="entry name" value="retropepsin_like"/>
    <property type="match status" value="1"/>
</dbReference>
<dbReference type="EMBL" id="CACVBM020001139">
    <property type="protein sequence ID" value="CAA7033809.1"/>
    <property type="molecule type" value="Genomic_DNA"/>
</dbReference>
<dbReference type="InterPro" id="IPR005162">
    <property type="entry name" value="Retrotrans_gag_dom"/>
</dbReference>
<gene>
    <name evidence="3" type="ORF">MERR_LOCUS21044</name>
</gene>
<dbReference type="Gene3D" id="2.40.70.10">
    <property type="entry name" value="Acid Proteases"/>
    <property type="match status" value="1"/>
</dbReference>
<reference evidence="3" key="1">
    <citation type="submission" date="2020-01" db="EMBL/GenBank/DDBJ databases">
        <authorList>
            <person name="Mishra B."/>
        </authorList>
    </citation>
    <scope>NUCLEOTIDE SEQUENCE [LARGE SCALE GENOMIC DNA]</scope>
</reference>
<dbReference type="OrthoDB" id="1112103at2759"/>
<feature type="compositionally biased region" description="Basic and acidic residues" evidence="1">
    <location>
        <begin position="409"/>
        <end position="430"/>
    </location>
</feature>
<feature type="compositionally biased region" description="Pro residues" evidence="1">
    <location>
        <begin position="448"/>
        <end position="459"/>
    </location>
</feature>
<dbReference type="Pfam" id="PF03732">
    <property type="entry name" value="Retrotrans_gag"/>
    <property type="match status" value="1"/>
</dbReference>
<feature type="region of interest" description="Disordered" evidence="1">
    <location>
        <begin position="42"/>
        <end position="86"/>
    </location>
</feature>
<accession>A0A6D2J2Q6</accession>
<dbReference type="InterPro" id="IPR021109">
    <property type="entry name" value="Peptidase_aspartic_dom_sf"/>
</dbReference>
<evidence type="ECO:0000256" key="1">
    <source>
        <dbReference type="SAM" id="MobiDB-lite"/>
    </source>
</evidence>
<protein>
    <recommendedName>
        <fullName evidence="2">Retrotransposon gag domain-containing protein</fullName>
    </recommendedName>
</protein>